<dbReference type="SUPFAM" id="SSF52009">
    <property type="entry name" value="Phosphohistidine domain"/>
    <property type="match status" value="1"/>
</dbReference>
<dbReference type="PANTHER" id="PTHR43615:SF1">
    <property type="entry name" value="PPDK_N DOMAIN-CONTAINING PROTEIN"/>
    <property type="match status" value="1"/>
</dbReference>
<protein>
    <submittedName>
        <fullName evidence="2">Pyruvate,water dikinase</fullName>
        <ecNumber evidence="2">2.7.9.2</ecNumber>
    </submittedName>
</protein>
<keyword evidence="2" id="KW-0808">Transferase</keyword>
<keyword evidence="3" id="KW-1185">Reference proteome</keyword>
<evidence type="ECO:0000313" key="2">
    <source>
        <dbReference type="EMBL" id="MBB5742603.1"/>
    </source>
</evidence>
<dbReference type="Gene3D" id="3.50.30.10">
    <property type="entry name" value="Phosphohistidine domain"/>
    <property type="match status" value="1"/>
</dbReference>
<dbReference type="RefSeq" id="WP_184282141.1">
    <property type="nucleotide sequence ID" value="NZ_BAAAPG010000001.1"/>
</dbReference>
<keyword evidence="2" id="KW-0670">Pyruvate</keyword>
<name>A0A7W9FCM3_9MICO</name>
<reference evidence="2 3" key="1">
    <citation type="submission" date="2020-08" db="EMBL/GenBank/DDBJ databases">
        <title>Sequencing the genomes of 1000 actinobacteria strains.</title>
        <authorList>
            <person name="Klenk H.-P."/>
        </authorList>
    </citation>
    <scope>NUCLEOTIDE SEQUENCE [LARGE SCALE GENOMIC DNA]</scope>
    <source>
        <strain evidence="2 3">DSM 24823</strain>
    </source>
</reference>
<evidence type="ECO:0000259" key="1">
    <source>
        <dbReference type="Pfam" id="PF00391"/>
    </source>
</evidence>
<dbReference type="AlphaFoldDB" id="A0A7W9FCM3"/>
<accession>A0A7W9FCM3</accession>
<dbReference type="Proteomes" id="UP000517712">
    <property type="component" value="Unassembled WGS sequence"/>
</dbReference>
<dbReference type="Pfam" id="PF00391">
    <property type="entry name" value="PEP-utilizers"/>
    <property type="match status" value="1"/>
</dbReference>
<dbReference type="InterPro" id="IPR051549">
    <property type="entry name" value="PEP_Utilizing_Enz"/>
</dbReference>
<dbReference type="InterPro" id="IPR008279">
    <property type="entry name" value="PEP-util_enz_mobile_dom"/>
</dbReference>
<proteinExistence type="predicted"/>
<feature type="domain" description="PEP-utilising enzyme mobile" evidence="1">
    <location>
        <begin position="539"/>
        <end position="609"/>
    </location>
</feature>
<dbReference type="NCBIfam" id="NF006150">
    <property type="entry name" value="PRK08296.1-2"/>
    <property type="match status" value="1"/>
</dbReference>
<dbReference type="InterPro" id="IPR036637">
    <property type="entry name" value="Phosphohistidine_dom_sf"/>
</dbReference>
<comment type="caution">
    <text evidence="2">The sequence shown here is derived from an EMBL/GenBank/DDBJ whole genome shotgun (WGS) entry which is preliminary data.</text>
</comment>
<gene>
    <name evidence="2" type="ORF">HD600_001100</name>
</gene>
<keyword evidence="2" id="KW-0418">Kinase</keyword>
<evidence type="ECO:0000313" key="3">
    <source>
        <dbReference type="Proteomes" id="UP000517712"/>
    </source>
</evidence>
<dbReference type="EMBL" id="JACHMU010000001">
    <property type="protein sequence ID" value="MBB5742603.1"/>
    <property type="molecule type" value="Genomic_DNA"/>
</dbReference>
<dbReference type="NCBIfam" id="NF006153">
    <property type="entry name" value="PRK08296.1-5"/>
    <property type="match status" value="1"/>
</dbReference>
<dbReference type="EC" id="2.7.9.2" evidence="2"/>
<dbReference type="GO" id="GO:0008986">
    <property type="term" value="F:pyruvate, water dikinase activity"/>
    <property type="evidence" value="ECO:0007669"/>
    <property type="project" value="UniProtKB-EC"/>
</dbReference>
<dbReference type="PANTHER" id="PTHR43615">
    <property type="entry name" value="PHOSPHOENOLPYRUVATE SYNTHASE-RELATED"/>
    <property type="match status" value="1"/>
</dbReference>
<sequence length="616" mass="68937">MSESTAVATATATARNSFPSPYEQAPPAGAEGWKDLYAYNLVFQDDRREVEESKFWFCDSQHWPTVTKPFETIGFEFAVGCLGQYNARQLLIPTANGIEYRIHNGYVFMSPVAVDPEHIEARVPEFMKRAGHYFENWDSLLQNWHGKLRSTIAEIEALDFTALPDAIPLEDVLSGKGTSPATEFLENYDRLISLAYRAWQYHFEFLNLGYVAYLDLFMFCKELFPRIPDQAIATMVQGVDMELFRPDDELKKLAKIAVRDGLTGLFEDTSDAEGTLAAIAAHASGSAWTQAWNDAQDPWFNFTTGNGFYAHDQYWRDVPAIPLGFIKGYIQRLQDGADIDRHVDELVAERDRITSEYAELLDGDALATFHGKLGLARVVYPYVENHNFYIEHWTMGVFWRKARQLSAVLHEAGFWPEANDMFYLRRDEVREVLFDYVNGWMVGAPAIGPSRWPAEIERRRGIIDALSTARPQPALNTPPEVITEPFTLMLWGITDDQIQNWLGKGDTPEGTLKGMAASPGIAEGRARVISSADQLFEVQEGEILVAPVTAPSWGPIFGKIRATVTDIGGMMSHAAIVCREYGMPAVTGTGTASVQITTGQRLRVDGNTGTVQLLDD</sequence>
<organism evidence="2 3">
    <name type="scientific">Microbacterium ginsengiterrae</name>
    <dbReference type="NCBI Taxonomy" id="546115"/>
    <lineage>
        <taxon>Bacteria</taxon>
        <taxon>Bacillati</taxon>
        <taxon>Actinomycetota</taxon>
        <taxon>Actinomycetes</taxon>
        <taxon>Micrococcales</taxon>
        <taxon>Microbacteriaceae</taxon>
        <taxon>Microbacterium</taxon>
    </lineage>
</organism>